<dbReference type="GO" id="GO:0008933">
    <property type="term" value="F:peptidoglycan lytic transglycosylase activity"/>
    <property type="evidence" value="ECO:0007669"/>
    <property type="project" value="TreeGrafter"/>
</dbReference>
<dbReference type="InterPro" id="IPR023346">
    <property type="entry name" value="Lysozyme-like_dom_sf"/>
</dbReference>
<feature type="region of interest" description="Disordered" evidence="1">
    <location>
        <begin position="267"/>
        <end position="286"/>
    </location>
</feature>
<dbReference type="PANTHER" id="PTHR30163">
    <property type="entry name" value="MEMBRANE-BOUND LYTIC MUREIN TRANSGLYCOSYLASE B"/>
    <property type="match status" value="1"/>
</dbReference>
<dbReference type="Proteomes" id="UP000198327">
    <property type="component" value="Unassembled WGS sequence"/>
</dbReference>
<dbReference type="InterPro" id="IPR031304">
    <property type="entry name" value="SLT_2"/>
</dbReference>
<dbReference type="GO" id="GO:0009253">
    <property type="term" value="P:peptidoglycan catabolic process"/>
    <property type="evidence" value="ECO:0007669"/>
    <property type="project" value="TreeGrafter"/>
</dbReference>
<organism evidence="3 4">
    <name type="scientific">Rhodococcoides kyotonense</name>
    <dbReference type="NCBI Taxonomy" id="398843"/>
    <lineage>
        <taxon>Bacteria</taxon>
        <taxon>Bacillati</taxon>
        <taxon>Actinomycetota</taxon>
        <taxon>Actinomycetes</taxon>
        <taxon>Mycobacteriales</taxon>
        <taxon>Nocardiaceae</taxon>
        <taxon>Rhodococcoides</taxon>
    </lineage>
</organism>
<dbReference type="CDD" id="cd13399">
    <property type="entry name" value="Slt35-like"/>
    <property type="match status" value="1"/>
</dbReference>
<feature type="compositionally biased region" description="Low complexity" evidence="1">
    <location>
        <begin position="267"/>
        <end position="278"/>
    </location>
</feature>
<reference evidence="4" key="1">
    <citation type="submission" date="2017-06" db="EMBL/GenBank/DDBJ databases">
        <authorList>
            <person name="Varghese N."/>
            <person name="Submissions S."/>
        </authorList>
    </citation>
    <scope>NUCLEOTIDE SEQUENCE [LARGE SCALE GENOMIC DNA]</scope>
    <source>
        <strain evidence="4">JCM 23211</strain>
    </source>
</reference>
<dbReference type="Gene3D" id="1.10.530.10">
    <property type="match status" value="1"/>
</dbReference>
<dbReference type="PANTHER" id="PTHR30163:SF8">
    <property type="entry name" value="LYTIC MUREIN TRANSGLYCOSYLASE"/>
    <property type="match status" value="1"/>
</dbReference>
<feature type="region of interest" description="Disordered" evidence="1">
    <location>
        <begin position="29"/>
        <end position="69"/>
    </location>
</feature>
<proteinExistence type="predicted"/>
<evidence type="ECO:0000313" key="4">
    <source>
        <dbReference type="Proteomes" id="UP000198327"/>
    </source>
</evidence>
<dbReference type="SUPFAM" id="SSF53955">
    <property type="entry name" value="Lysozyme-like"/>
    <property type="match status" value="1"/>
</dbReference>
<dbReference type="AlphaFoldDB" id="A0A239I570"/>
<evidence type="ECO:0000256" key="1">
    <source>
        <dbReference type="SAM" id="MobiDB-lite"/>
    </source>
</evidence>
<accession>A0A239I570</accession>
<dbReference type="EMBL" id="FZOW01000006">
    <property type="protein sequence ID" value="SNS88438.1"/>
    <property type="molecule type" value="Genomic_DNA"/>
</dbReference>
<evidence type="ECO:0000259" key="2">
    <source>
        <dbReference type="Pfam" id="PF13406"/>
    </source>
</evidence>
<dbReference type="Pfam" id="PF13406">
    <property type="entry name" value="SLT_2"/>
    <property type="match status" value="1"/>
</dbReference>
<gene>
    <name evidence="3" type="ORF">SAMN05421642_106210</name>
</gene>
<name>A0A239I570_9NOCA</name>
<protein>
    <submittedName>
        <fullName evidence="3">Transglycosylase SLT domain-containing protein</fullName>
    </submittedName>
</protein>
<dbReference type="InterPro" id="IPR043426">
    <property type="entry name" value="MltB-like"/>
</dbReference>
<feature type="domain" description="Transglycosylase SLT" evidence="2">
    <location>
        <begin position="170"/>
        <end position="215"/>
    </location>
</feature>
<sequence>MCAIVVGGIAGAAASASMSVVEPPVPVVAPAPLPPSETVPGLAAPAPRPEQSLSAPEPEEPEPPPEQPRTVAVRAPTLDAIGIPDAIAAAYRDTEAAMASESPSCHLPWQLLAGIGQVESGHAHNGQIDDDGTTVTRILGPVLDGRRAGHSVILDTDRGTLDGDTEHDRAVGPMQFIPSTWARYASDGNDDEISDPNNIHDATLAAGRYLCSGGLDLSDPADETAALLRYNNSPVYVTDVLAWSQAYRLGGDSVTGVPTDVVAPVVDEVPTPTPETRAAPPPDTPTPPPMAILVLPPLPPLPCVIFCPPPVR</sequence>
<evidence type="ECO:0000313" key="3">
    <source>
        <dbReference type="EMBL" id="SNS88438.1"/>
    </source>
</evidence>
<keyword evidence="4" id="KW-1185">Reference proteome</keyword>